<dbReference type="Proteomes" id="UP000501690">
    <property type="component" value="Linkage Group LG8"/>
</dbReference>
<accession>A0A4D6MST0</accession>
<feature type="region of interest" description="Disordered" evidence="1">
    <location>
        <begin position="1"/>
        <end position="37"/>
    </location>
</feature>
<reference evidence="2 3" key="1">
    <citation type="submission" date="2019-04" db="EMBL/GenBank/DDBJ databases">
        <title>An improved genome assembly and genetic linkage map for asparagus bean, Vigna unguiculata ssp. sesquipedialis.</title>
        <authorList>
            <person name="Xia Q."/>
            <person name="Zhang R."/>
            <person name="Dong Y."/>
        </authorList>
    </citation>
    <scope>NUCLEOTIDE SEQUENCE [LARGE SCALE GENOMIC DNA]</scope>
    <source>
        <tissue evidence="2">Leaf</tissue>
    </source>
</reference>
<feature type="compositionally biased region" description="Basic and acidic residues" evidence="1">
    <location>
        <begin position="1"/>
        <end position="12"/>
    </location>
</feature>
<dbReference type="EMBL" id="CP039352">
    <property type="protein sequence ID" value="QCE03682.1"/>
    <property type="molecule type" value="Genomic_DNA"/>
</dbReference>
<keyword evidence="3" id="KW-1185">Reference proteome</keyword>
<gene>
    <name evidence="2" type="ORF">DEO72_LG8g1707</name>
</gene>
<evidence type="ECO:0000313" key="2">
    <source>
        <dbReference type="EMBL" id="QCE03682.1"/>
    </source>
</evidence>
<proteinExistence type="predicted"/>
<name>A0A4D6MST0_VIGUN</name>
<evidence type="ECO:0000256" key="1">
    <source>
        <dbReference type="SAM" id="MobiDB-lite"/>
    </source>
</evidence>
<organism evidence="2 3">
    <name type="scientific">Vigna unguiculata</name>
    <name type="common">Cowpea</name>
    <dbReference type="NCBI Taxonomy" id="3917"/>
    <lineage>
        <taxon>Eukaryota</taxon>
        <taxon>Viridiplantae</taxon>
        <taxon>Streptophyta</taxon>
        <taxon>Embryophyta</taxon>
        <taxon>Tracheophyta</taxon>
        <taxon>Spermatophyta</taxon>
        <taxon>Magnoliopsida</taxon>
        <taxon>eudicotyledons</taxon>
        <taxon>Gunneridae</taxon>
        <taxon>Pentapetalae</taxon>
        <taxon>rosids</taxon>
        <taxon>fabids</taxon>
        <taxon>Fabales</taxon>
        <taxon>Fabaceae</taxon>
        <taxon>Papilionoideae</taxon>
        <taxon>50 kb inversion clade</taxon>
        <taxon>NPAAA clade</taxon>
        <taxon>indigoferoid/millettioid clade</taxon>
        <taxon>Phaseoleae</taxon>
        <taxon>Vigna</taxon>
    </lineage>
</organism>
<dbReference type="AlphaFoldDB" id="A0A4D6MST0"/>
<sequence>MDPLYDENKDVFKGPLVDEEEMDSDQTIGEPEATSVDPIVEEEAMTNDEVEIAKE</sequence>
<protein>
    <submittedName>
        <fullName evidence="2">Uncharacterized protein</fullName>
    </submittedName>
</protein>
<evidence type="ECO:0000313" key="3">
    <source>
        <dbReference type="Proteomes" id="UP000501690"/>
    </source>
</evidence>